<keyword evidence="3" id="KW-1185">Reference proteome</keyword>
<organism evidence="2 3">
    <name type="scientific">Aspergillus leporis</name>
    <dbReference type="NCBI Taxonomy" id="41062"/>
    <lineage>
        <taxon>Eukaryota</taxon>
        <taxon>Fungi</taxon>
        <taxon>Dikarya</taxon>
        <taxon>Ascomycota</taxon>
        <taxon>Pezizomycotina</taxon>
        <taxon>Eurotiomycetes</taxon>
        <taxon>Eurotiomycetidae</taxon>
        <taxon>Eurotiales</taxon>
        <taxon>Aspergillaceae</taxon>
        <taxon>Aspergillus</taxon>
        <taxon>Aspergillus subgen. Circumdati</taxon>
    </lineage>
</organism>
<dbReference type="EMBL" id="ML732276">
    <property type="protein sequence ID" value="KAB8071321.1"/>
    <property type="molecule type" value="Genomic_DNA"/>
</dbReference>
<feature type="compositionally biased region" description="Basic and acidic residues" evidence="1">
    <location>
        <begin position="59"/>
        <end position="68"/>
    </location>
</feature>
<name>A0A5N5WS62_9EURO</name>
<gene>
    <name evidence="2" type="ORF">BDV29DRAFT_179502</name>
</gene>
<dbReference type="AlphaFoldDB" id="A0A5N5WS62"/>
<reference evidence="2 3" key="1">
    <citation type="submission" date="2019-04" db="EMBL/GenBank/DDBJ databases">
        <title>Friends and foes A comparative genomics study of 23 Aspergillus species from section Flavi.</title>
        <authorList>
            <consortium name="DOE Joint Genome Institute"/>
            <person name="Kjaerbolling I."/>
            <person name="Vesth T."/>
            <person name="Frisvad J.C."/>
            <person name="Nybo J.L."/>
            <person name="Theobald S."/>
            <person name="Kildgaard S."/>
            <person name="Isbrandt T."/>
            <person name="Kuo A."/>
            <person name="Sato A."/>
            <person name="Lyhne E.K."/>
            <person name="Kogle M.E."/>
            <person name="Wiebenga A."/>
            <person name="Kun R.S."/>
            <person name="Lubbers R.J."/>
            <person name="Makela M.R."/>
            <person name="Barry K."/>
            <person name="Chovatia M."/>
            <person name="Clum A."/>
            <person name="Daum C."/>
            <person name="Haridas S."/>
            <person name="He G."/>
            <person name="LaButti K."/>
            <person name="Lipzen A."/>
            <person name="Mondo S."/>
            <person name="Riley R."/>
            <person name="Salamov A."/>
            <person name="Simmons B.A."/>
            <person name="Magnuson J.K."/>
            <person name="Henrissat B."/>
            <person name="Mortensen U.H."/>
            <person name="Larsen T.O."/>
            <person name="Devries R.P."/>
            <person name="Grigoriev I.V."/>
            <person name="Machida M."/>
            <person name="Baker S.E."/>
            <person name="Andersen M.R."/>
        </authorList>
    </citation>
    <scope>NUCLEOTIDE SEQUENCE [LARGE SCALE GENOMIC DNA]</scope>
    <source>
        <strain evidence="2 3">CBS 151.66</strain>
    </source>
</reference>
<accession>A0A5N5WS62</accession>
<protein>
    <submittedName>
        <fullName evidence="2">Uncharacterized protein</fullName>
    </submittedName>
</protein>
<dbReference type="OrthoDB" id="4439302at2759"/>
<proteinExistence type="predicted"/>
<evidence type="ECO:0000313" key="2">
    <source>
        <dbReference type="EMBL" id="KAB8071321.1"/>
    </source>
</evidence>
<feature type="region of interest" description="Disordered" evidence="1">
    <location>
        <begin position="1"/>
        <end position="75"/>
    </location>
</feature>
<evidence type="ECO:0000313" key="3">
    <source>
        <dbReference type="Proteomes" id="UP000326565"/>
    </source>
</evidence>
<dbReference type="Proteomes" id="UP000326565">
    <property type="component" value="Unassembled WGS sequence"/>
</dbReference>
<evidence type="ECO:0000256" key="1">
    <source>
        <dbReference type="SAM" id="MobiDB-lite"/>
    </source>
</evidence>
<sequence length="167" mass="18219">MVEQNGIEPVGPEAECSSTGPSRKAGRRSWMANISARLHTENKQLCPPSPPSDSVPTRPRGDTSHHEATSPVAEIWQSSQQRSKCVLRTPLDVQPNTSDVPKAAVESAGSESEFVSCTDEVSLKAFLERIRQERGTEPLELFTVCFGERGVDLNVHIKGELVLSLLV</sequence>